<dbReference type="NCBIfam" id="NF001221">
    <property type="entry name" value="PRK00197.1"/>
    <property type="match status" value="1"/>
</dbReference>
<dbReference type="GO" id="GO:0005737">
    <property type="term" value="C:cytoplasm"/>
    <property type="evidence" value="ECO:0007669"/>
    <property type="project" value="UniProtKB-SubCell"/>
</dbReference>
<dbReference type="GO" id="GO:0050661">
    <property type="term" value="F:NADP binding"/>
    <property type="evidence" value="ECO:0007669"/>
    <property type="project" value="InterPro"/>
</dbReference>
<comment type="pathway">
    <text evidence="1 7">Amino-acid biosynthesis; L-proline biosynthesis; L-glutamate 5-semialdehyde from L-glutamate: step 2/2.</text>
</comment>
<dbReference type="UniPathway" id="UPA00098">
    <property type="reaction ID" value="UER00360"/>
</dbReference>
<keyword evidence="2 7" id="KW-0028">Amino-acid biosynthesis</keyword>
<name>A0A846ZFD4_9GAMM</name>
<evidence type="ECO:0000256" key="7">
    <source>
        <dbReference type="HAMAP-Rule" id="MF_00412"/>
    </source>
</evidence>
<organism evidence="9 10">
    <name type="scientific">Oleiagrimonas citrea</name>
    <dbReference type="NCBI Taxonomy" id="1665687"/>
    <lineage>
        <taxon>Bacteria</taxon>
        <taxon>Pseudomonadati</taxon>
        <taxon>Pseudomonadota</taxon>
        <taxon>Gammaproteobacteria</taxon>
        <taxon>Lysobacterales</taxon>
        <taxon>Rhodanobacteraceae</taxon>
        <taxon>Oleiagrimonas</taxon>
    </lineage>
</organism>
<dbReference type="EMBL" id="JAAZQD010000001">
    <property type="protein sequence ID" value="NKZ37664.1"/>
    <property type="molecule type" value="Genomic_DNA"/>
</dbReference>
<sequence>MTDSVRELALKCKQAAVQVAELSENDKNALLRAMADELEAQAETVLAANAEDMKAAREKGIGEAMLDRLALDEKRLAGVADALRFVASLPDPVGEVTESHTSDKGFEIQRVRVPLGIIGMIYEARPNVTADAAALCLKAGNGVILRGGKEAVRSNTAIAACLRKALRDAGLDEHAVTLMEDLSREAMMEMMQLNDILDLLIPRGGEGLIRFVNENARVPVIKHYKGVCHLYVDASADLDKALDILVDGKTTRPAACNSLENLLVSKDVAETFLPRAVEALRKRGVEIVADEASRKIVPDLAEATEEDYATEFLALKIAVRVVDDVDAAIAHIRQYGSDHTEVIAAEDESVANRFVHALRAAVVMINASSRFSDGGELGLGAEIGISTTRLHAYGPMGAEALTIERFVLRGHGEVRHAESKAA</sequence>
<dbReference type="PIRSF" id="PIRSF000151">
    <property type="entry name" value="GPR"/>
    <property type="match status" value="1"/>
</dbReference>
<dbReference type="EC" id="1.2.1.41" evidence="7"/>
<evidence type="ECO:0000259" key="8">
    <source>
        <dbReference type="Pfam" id="PF00171"/>
    </source>
</evidence>
<dbReference type="Pfam" id="PF00171">
    <property type="entry name" value="Aldedh"/>
    <property type="match status" value="1"/>
</dbReference>
<protein>
    <recommendedName>
        <fullName evidence="7">Gamma-glutamyl phosphate reductase</fullName>
        <shortName evidence="7">GPR</shortName>
        <ecNumber evidence="7">1.2.1.41</ecNumber>
    </recommendedName>
    <alternativeName>
        <fullName evidence="7">Glutamate-5-semialdehyde dehydrogenase</fullName>
    </alternativeName>
    <alternativeName>
        <fullName evidence="7">Glutamyl-gamma-semialdehyde dehydrogenase</fullName>
        <shortName evidence="7">GSA dehydrogenase</shortName>
    </alternativeName>
</protein>
<evidence type="ECO:0000256" key="3">
    <source>
        <dbReference type="ARBA" id="ARBA00022650"/>
    </source>
</evidence>
<keyword evidence="7" id="KW-0963">Cytoplasm</keyword>
<keyword evidence="5 7" id="KW-0560">Oxidoreductase</keyword>
<dbReference type="InterPro" id="IPR016162">
    <property type="entry name" value="Ald_DH_N"/>
</dbReference>
<comment type="subcellular location">
    <subcellularLocation>
        <location evidence="7">Cytoplasm</location>
    </subcellularLocation>
</comment>
<dbReference type="InterPro" id="IPR016163">
    <property type="entry name" value="Ald_DH_C"/>
</dbReference>
<dbReference type="GO" id="GO:0055129">
    <property type="term" value="P:L-proline biosynthetic process"/>
    <property type="evidence" value="ECO:0007669"/>
    <property type="project" value="UniProtKB-UniRule"/>
</dbReference>
<gene>
    <name evidence="7" type="primary">proA</name>
    <name evidence="9" type="ORF">HF690_01690</name>
</gene>
<dbReference type="InterPro" id="IPR016161">
    <property type="entry name" value="Ald_DH/histidinol_DH"/>
</dbReference>
<dbReference type="PROSITE" id="PS01223">
    <property type="entry name" value="PROA"/>
    <property type="match status" value="1"/>
</dbReference>
<dbReference type="Proteomes" id="UP000541636">
    <property type="component" value="Unassembled WGS sequence"/>
</dbReference>
<dbReference type="FunFam" id="3.40.309.10:FF:000006">
    <property type="entry name" value="Gamma-glutamyl phosphate reductase"/>
    <property type="match status" value="1"/>
</dbReference>
<evidence type="ECO:0000313" key="9">
    <source>
        <dbReference type="EMBL" id="NKZ37664.1"/>
    </source>
</evidence>
<dbReference type="AlphaFoldDB" id="A0A846ZFD4"/>
<comment type="catalytic activity">
    <reaction evidence="6 7">
        <text>L-glutamate 5-semialdehyde + phosphate + NADP(+) = L-glutamyl 5-phosphate + NADPH + H(+)</text>
        <dbReference type="Rhea" id="RHEA:19541"/>
        <dbReference type="ChEBI" id="CHEBI:15378"/>
        <dbReference type="ChEBI" id="CHEBI:43474"/>
        <dbReference type="ChEBI" id="CHEBI:57783"/>
        <dbReference type="ChEBI" id="CHEBI:58066"/>
        <dbReference type="ChEBI" id="CHEBI:58274"/>
        <dbReference type="ChEBI" id="CHEBI:58349"/>
        <dbReference type="EC" id="1.2.1.41"/>
    </reaction>
</comment>
<dbReference type="PANTHER" id="PTHR11063">
    <property type="entry name" value="GLUTAMATE SEMIALDEHYDE DEHYDROGENASE"/>
    <property type="match status" value="1"/>
</dbReference>
<dbReference type="SUPFAM" id="SSF53720">
    <property type="entry name" value="ALDH-like"/>
    <property type="match status" value="1"/>
</dbReference>
<keyword evidence="4 7" id="KW-0521">NADP</keyword>
<keyword evidence="10" id="KW-1185">Reference proteome</keyword>
<dbReference type="HAMAP" id="MF_00412">
    <property type="entry name" value="ProA"/>
    <property type="match status" value="1"/>
</dbReference>
<comment type="similarity">
    <text evidence="7">Belongs to the gamma-glutamyl phosphate reductase family.</text>
</comment>
<evidence type="ECO:0000256" key="6">
    <source>
        <dbReference type="ARBA" id="ARBA00049024"/>
    </source>
</evidence>
<dbReference type="NCBIfam" id="TIGR00407">
    <property type="entry name" value="proA"/>
    <property type="match status" value="1"/>
</dbReference>
<dbReference type="RefSeq" id="WP_168608235.1">
    <property type="nucleotide sequence ID" value="NZ_JAAZQD010000001.1"/>
</dbReference>
<proteinExistence type="inferred from homology"/>
<reference evidence="9 10" key="1">
    <citation type="journal article" date="2017" name="Int. J. Syst. Evol. Microbiol.">
        <title>Oleiagrimonas citrea sp. nov., a marine bacterium isolated from tidal flat sediment and emended description of the genus Oleiagrimonas Fang et al. 2015 and Oleiagrimonas soli.</title>
        <authorList>
            <person name="Yang S.H."/>
            <person name="Seo H.S."/>
            <person name="Seong C.N."/>
            <person name="Kwon K.K."/>
        </authorList>
    </citation>
    <scope>NUCLEOTIDE SEQUENCE [LARGE SCALE GENOMIC DNA]</scope>
    <source>
        <strain evidence="9 10">MEBiC09124</strain>
    </source>
</reference>
<evidence type="ECO:0000256" key="1">
    <source>
        <dbReference type="ARBA" id="ARBA00004985"/>
    </source>
</evidence>
<dbReference type="CDD" id="cd07079">
    <property type="entry name" value="ALDH_F18-19_ProA-GPR"/>
    <property type="match status" value="1"/>
</dbReference>
<comment type="caution">
    <text evidence="9">The sequence shown here is derived from an EMBL/GenBank/DDBJ whole genome shotgun (WGS) entry which is preliminary data.</text>
</comment>
<feature type="domain" description="Aldehyde dehydrogenase" evidence="8">
    <location>
        <begin position="10"/>
        <end position="285"/>
    </location>
</feature>
<evidence type="ECO:0000256" key="4">
    <source>
        <dbReference type="ARBA" id="ARBA00022857"/>
    </source>
</evidence>
<dbReference type="GO" id="GO:0004350">
    <property type="term" value="F:glutamate-5-semialdehyde dehydrogenase activity"/>
    <property type="evidence" value="ECO:0007669"/>
    <property type="project" value="UniProtKB-UniRule"/>
</dbReference>
<evidence type="ECO:0000256" key="2">
    <source>
        <dbReference type="ARBA" id="ARBA00022605"/>
    </source>
</evidence>
<dbReference type="PANTHER" id="PTHR11063:SF8">
    <property type="entry name" value="DELTA-1-PYRROLINE-5-CARBOXYLATE SYNTHASE"/>
    <property type="match status" value="1"/>
</dbReference>
<comment type="function">
    <text evidence="7">Catalyzes the NADPH-dependent reduction of L-glutamate 5-phosphate into L-glutamate 5-semialdehyde and phosphate. The product spontaneously undergoes cyclization to form 1-pyrroline-5-carboxylate.</text>
</comment>
<dbReference type="InterPro" id="IPR020593">
    <property type="entry name" value="G-glutamylP_reductase_CS"/>
</dbReference>
<evidence type="ECO:0000256" key="5">
    <source>
        <dbReference type="ARBA" id="ARBA00023002"/>
    </source>
</evidence>
<dbReference type="Gene3D" id="3.40.605.10">
    <property type="entry name" value="Aldehyde Dehydrogenase, Chain A, domain 1"/>
    <property type="match status" value="1"/>
</dbReference>
<accession>A0A846ZFD4</accession>
<keyword evidence="3 7" id="KW-0641">Proline biosynthesis</keyword>
<dbReference type="Gene3D" id="3.40.309.10">
    <property type="entry name" value="Aldehyde Dehydrogenase, Chain A, domain 2"/>
    <property type="match status" value="1"/>
</dbReference>
<dbReference type="InterPro" id="IPR000965">
    <property type="entry name" value="GPR_dom"/>
</dbReference>
<evidence type="ECO:0000313" key="10">
    <source>
        <dbReference type="Proteomes" id="UP000541636"/>
    </source>
</evidence>
<dbReference type="InterPro" id="IPR012134">
    <property type="entry name" value="Glu-5-SA_DH"/>
</dbReference>
<dbReference type="InterPro" id="IPR015590">
    <property type="entry name" value="Aldehyde_DH_dom"/>
</dbReference>